<keyword evidence="2" id="KW-1185">Reference proteome</keyword>
<gene>
    <name evidence="1" type="ORF">WH47_07550</name>
</gene>
<dbReference type="AlphaFoldDB" id="A0A0L7QQJ9"/>
<proteinExistence type="predicted"/>
<dbReference type="EMBL" id="KQ414788">
    <property type="protein sequence ID" value="KOC60791.1"/>
    <property type="molecule type" value="Genomic_DNA"/>
</dbReference>
<accession>A0A0L7QQJ9</accession>
<organism evidence="1 2">
    <name type="scientific">Habropoda laboriosa</name>
    <dbReference type="NCBI Taxonomy" id="597456"/>
    <lineage>
        <taxon>Eukaryota</taxon>
        <taxon>Metazoa</taxon>
        <taxon>Ecdysozoa</taxon>
        <taxon>Arthropoda</taxon>
        <taxon>Hexapoda</taxon>
        <taxon>Insecta</taxon>
        <taxon>Pterygota</taxon>
        <taxon>Neoptera</taxon>
        <taxon>Endopterygota</taxon>
        <taxon>Hymenoptera</taxon>
        <taxon>Apocrita</taxon>
        <taxon>Aculeata</taxon>
        <taxon>Apoidea</taxon>
        <taxon>Anthophila</taxon>
        <taxon>Apidae</taxon>
        <taxon>Habropoda</taxon>
    </lineage>
</organism>
<dbReference type="Proteomes" id="UP000053825">
    <property type="component" value="Unassembled WGS sequence"/>
</dbReference>
<feature type="non-terminal residue" evidence="1">
    <location>
        <position position="1"/>
    </location>
</feature>
<sequence length="55" mass="6180">GCACKVPRGMNGNKRLISIPFPSNDETPCVSVPSILIYHVDCDEISRKHDLFFCR</sequence>
<protein>
    <submittedName>
        <fullName evidence="1">Uncharacterized protein</fullName>
    </submittedName>
</protein>
<evidence type="ECO:0000313" key="2">
    <source>
        <dbReference type="Proteomes" id="UP000053825"/>
    </source>
</evidence>
<name>A0A0L7QQJ9_9HYME</name>
<reference evidence="1 2" key="1">
    <citation type="submission" date="2015-07" db="EMBL/GenBank/DDBJ databases">
        <title>The genome of Habropoda laboriosa.</title>
        <authorList>
            <person name="Pan H."/>
            <person name="Kapheim K."/>
        </authorList>
    </citation>
    <scope>NUCLEOTIDE SEQUENCE [LARGE SCALE GENOMIC DNA]</scope>
    <source>
        <strain evidence="1">0110345459</strain>
    </source>
</reference>
<evidence type="ECO:0000313" key="1">
    <source>
        <dbReference type="EMBL" id="KOC60791.1"/>
    </source>
</evidence>